<dbReference type="Pfam" id="PF03354">
    <property type="entry name" value="TerL_ATPase"/>
    <property type="match status" value="1"/>
</dbReference>
<dbReference type="InterPro" id="IPR005021">
    <property type="entry name" value="Terminase_largesu-like"/>
</dbReference>
<evidence type="ECO:0000313" key="3">
    <source>
        <dbReference type="EMBL" id="DAD86792.1"/>
    </source>
</evidence>
<evidence type="ECO:0000259" key="2">
    <source>
        <dbReference type="Pfam" id="PF20441"/>
    </source>
</evidence>
<accession>A0A8S5MX67</accession>
<dbReference type="PANTHER" id="PTHR41287:SF1">
    <property type="entry name" value="PROTEIN YMFN"/>
    <property type="match status" value="1"/>
</dbReference>
<protein>
    <submittedName>
        <fullName evidence="3">Large Terminase</fullName>
    </submittedName>
</protein>
<organism evidence="3">
    <name type="scientific">Siphoviridae sp. ct91l7</name>
    <dbReference type="NCBI Taxonomy" id="2826173"/>
    <lineage>
        <taxon>Viruses</taxon>
        <taxon>Duplodnaviria</taxon>
        <taxon>Heunggongvirae</taxon>
        <taxon>Uroviricota</taxon>
        <taxon>Caudoviricetes</taxon>
    </lineage>
</organism>
<dbReference type="InterPro" id="IPR046461">
    <property type="entry name" value="TerL_ATPase"/>
</dbReference>
<dbReference type="PANTHER" id="PTHR41287">
    <property type="match status" value="1"/>
</dbReference>
<dbReference type="Pfam" id="PF20441">
    <property type="entry name" value="TerL_nuclease"/>
    <property type="match status" value="1"/>
</dbReference>
<feature type="domain" description="Terminase large subunit-like ATPase" evidence="1">
    <location>
        <begin position="32"/>
        <end position="193"/>
    </location>
</feature>
<dbReference type="GO" id="GO:0004519">
    <property type="term" value="F:endonuclease activity"/>
    <property type="evidence" value="ECO:0007669"/>
    <property type="project" value="InterPro"/>
</dbReference>
<dbReference type="InterPro" id="IPR027417">
    <property type="entry name" value="P-loop_NTPase"/>
</dbReference>
<proteinExistence type="predicted"/>
<feature type="domain" description="Terminase large subunit-like endonuclease" evidence="2">
    <location>
        <begin position="217"/>
        <end position="501"/>
    </location>
</feature>
<name>A0A8S5MX67_9CAUD</name>
<dbReference type="InterPro" id="IPR046462">
    <property type="entry name" value="TerL_nuclease"/>
</dbReference>
<reference evidence="3" key="1">
    <citation type="journal article" date="2021" name="Proc. Natl. Acad. Sci. U.S.A.">
        <title>A Catalog of Tens of Thousands of Viruses from Human Metagenomes Reveals Hidden Associations with Chronic Diseases.</title>
        <authorList>
            <person name="Tisza M.J."/>
            <person name="Buck C.B."/>
        </authorList>
    </citation>
    <scope>NUCLEOTIDE SEQUENCE</scope>
    <source>
        <strain evidence="3">Ct91l7</strain>
    </source>
</reference>
<dbReference type="Gene3D" id="3.40.50.300">
    <property type="entry name" value="P-loop containing nucleotide triphosphate hydrolases"/>
    <property type="match status" value="1"/>
</dbReference>
<evidence type="ECO:0000259" key="1">
    <source>
        <dbReference type="Pfam" id="PF03354"/>
    </source>
</evidence>
<sequence length="517" mass="58659">MVDTKKALAVIEFVQALKHTGDFYGKPFVLLPWEIDVINAVYGTVNEDGKRQYRTGYLEIAKKNGKTELIAALSLYHLVMDAAGGEIYCGAADRNQASIAFNAAKSMVEQSKVLSKIIKIKDSTKEMLNLRTHTRFKVLSAEAATKHGLNPSVVIIDELHAHPKRDLWDVLTFGTGAARDEQLIWCITTAGDDPDRKSVGWEQHDIATKIISGELIDPTFYAKIYTVPETADIYDEANWYMANPSLGVSIKIENVRSEALKARNSPAAEKLFRWLRLNQWISLKRTGWMPITLWDDTEGDWHKSDMLGRECYVGIDLSSTTDLTGVAVLFPPLPEQTEWRFFVDAWIPEDNMREREQRDHVPFGRWVKAEHMHATPGNCVDYAYIANYLDKLMLDYNVKYIAADQWRIDSLRPLMQQEVAQQKVITIPQTMAGMSPAMKELERLMLDGEITHEHNPCGRWTFGNVVVAQDGNENIKPMKNKSIERIDPMCALIDAMAAAVKLEPKRSVYEQRGLRVI</sequence>
<dbReference type="EMBL" id="BK015008">
    <property type="protein sequence ID" value="DAD86792.1"/>
    <property type="molecule type" value="Genomic_DNA"/>
</dbReference>